<reference evidence="7 8" key="1">
    <citation type="submission" date="2020-04" db="EMBL/GenBank/DDBJ databases">
        <title>Plant Genome Project.</title>
        <authorList>
            <person name="Zhang R.-G."/>
        </authorList>
    </citation>
    <scope>NUCLEOTIDE SEQUENCE [LARGE SCALE GENOMIC DNA]</scope>
    <source>
        <strain evidence="7">YNK0</strain>
        <tissue evidence="7">Leaf</tissue>
    </source>
</reference>
<dbReference type="Gene3D" id="3.30.70.100">
    <property type="match status" value="1"/>
</dbReference>
<evidence type="ECO:0000313" key="8">
    <source>
        <dbReference type="Proteomes" id="UP000655225"/>
    </source>
</evidence>
<feature type="domain" description="HMA" evidence="6">
    <location>
        <begin position="1"/>
        <end position="67"/>
    </location>
</feature>
<evidence type="ECO:0000256" key="4">
    <source>
        <dbReference type="ARBA" id="ARBA00023289"/>
    </source>
</evidence>
<dbReference type="PROSITE" id="PS50846">
    <property type="entry name" value="HMA_2"/>
    <property type="match status" value="1"/>
</dbReference>
<evidence type="ECO:0000256" key="2">
    <source>
        <dbReference type="ARBA" id="ARBA00022723"/>
    </source>
</evidence>
<sequence length="154" mass="17484">MKKVVLKLNLHDDKDKQKAMKKVSGLSGVNSITMDMKEMKLTVVGEVDPVDIVSMEPSMAAGHMGGAFPTRAPDLKTSYTVAVGTSSEDYGFDNSILVETSNQIQSSDLRILFWNRIKILKEFRDQMISHIEQANRLLTTIKMLQWRLERKRIQ</sequence>
<dbReference type="Proteomes" id="UP000655225">
    <property type="component" value="Unassembled WGS sequence"/>
</dbReference>
<evidence type="ECO:0000256" key="1">
    <source>
        <dbReference type="ARBA" id="ARBA00022481"/>
    </source>
</evidence>
<keyword evidence="1" id="KW-0488">Methylation</keyword>
<name>A0A834YJY1_TETSI</name>
<dbReference type="InterPro" id="IPR036163">
    <property type="entry name" value="HMA_dom_sf"/>
</dbReference>
<dbReference type="Pfam" id="PF00403">
    <property type="entry name" value="HMA"/>
    <property type="match status" value="1"/>
</dbReference>
<comment type="caution">
    <text evidence="7">The sequence shown here is derived from an EMBL/GenBank/DDBJ whole genome shotgun (WGS) entry which is preliminary data.</text>
</comment>
<dbReference type="InterPro" id="IPR006121">
    <property type="entry name" value="HMA_dom"/>
</dbReference>
<comment type="similarity">
    <text evidence="5">Belongs to the HIPP family.</text>
</comment>
<organism evidence="7 8">
    <name type="scientific">Tetracentron sinense</name>
    <name type="common">Spur-leaf</name>
    <dbReference type="NCBI Taxonomy" id="13715"/>
    <lineage>
        <taxon>Eukaryota</taxon>
        <taxon>Viridiplantae</taxon>
        <taxon>Streptophyta</taxon>
        <taxon>Embryophyta</taxon>
        <taxon>Tracheophyta</taxon>
        <taxon>Spermatophyta</taxon>
        <taxon>Magnoliopsida</taxon>
        <taxon>Trochodendrales</taxon>
        <taxon>Trochodendraceae</taxon>
        <taxon>Tetracentron</taxon>
    </lineage>
</organism>
<evidence type="ECO:0000313" key="7">
    <source>
        <dbReference type="EMBL" id="KAF8389350.1"/>
    </source>
</evidence>
<dbReference type="PANTHER" id="PTHR45811:SF80">
    <property type="entry name" value="COPPER TRANSPORT PROTEIN FAMILY-RELATED"/>
    <property type="match status" value="1"/>
</dbReference>
<keyword evidence="3" id="KW-0449">Lipoprotein</keyword>
<dbReference type="PANTHER" id="PTHR45811">
    <property type="entry name" value="COPPER TRANSPORT PROTEIN FAMILY-RELATED"/>
    <property type="match status" value="1"/>
</dbReference>
<evidence type="ECO:0000259" key="6">
    <source>
        <dbReference type="PROSITE" id="PS50846"/>
    </source>
</evidence>
<dbReference type="SUPFAM" id="SSF55008">
    <property type="entry name" value="HMA, heavy metal-associated domain"/>
    <property type="match status" value="1"/>
</dbReference>
<evidence type="ECO:0000256" key="5">
    <source>
        <dbReference type="ARBA" id="ARBA00024045"/>
    </source>
</evidence>
<dbReference type="EMBL" id="JABCRI010000019">
    <property type="protein sequence ID" value="KAF8389350.1"/>
    <property type="molecule type" value="Genomic_DNA"/>
</dbReference>
<dbReference type="InterPro" id="IPR051863">
    <property type="entry name" value="HIPP"/>
</dbReference>
<accession>A0A834YJY1</accession>
<evidence type="ECO:0000256" key="3">
    <source>
        <dbReference type="ARBA" id="ARBA00023288"/>
    </source>
</evidence>
<keyword evidence="4" id="KW-0636">Prenylation</keyword>
<proteinExistence type="inferred from homology"/>
<gene>
    <name evidence="7" type="ORF">HHK36_026044</name>
</gene>
<dbReference type="AlphaFoldDB" id="A0A834YJY1"/>
<dbReference type="GO" id="GO:0046872">
    <property type="term" value="F:metal ion binding"/>
    <property type="evidence" value="ECO:0007669"/>
    <property type="project" value="UniProtKB-KW"/>
</dbReference>
<keyword evidence="8" id="KW-1185">Reference proteome</keyword>
<keyword evidence="2" id="KW-0479">Metal-binding</keyword>
<protein>
    <recommendedName>
        <fullName evidence="6">HMA domain-containing protein</fullName>
    </recommendedName>
</protein>